<dbReference type="Proteomes" id="UP000003835">
    <property type="component" value="Unassembled WGS sequence"/>
</dbReference>
<protein>
    <submittedName>
        <fullName evidence="2">Uncharacterized protein</fullName>
    </submittedName>
</protein>
<sequence>MSPYACDQNKCLTPHPQPLSHSGERGARKSDRCRFFILGWGQDKEDKEGKKTRGKNLLKTYPYESKKIRFPFSRATKAKHPLSSPLL</sequence>
<keyword evidence="3" id="KW-1185">Reference proteome</keyword>
<organism evidence="2 3">
    <name type="scientific">Coleofasciculus chthonoplastes PCC 7420</name>
    <dbReference type="NCBI Taxonomy" id="118168"/>
    <lineage>
        <taxon>Bacteria</taxon>
        <taxon>Bacillati</taxon>
        <taxon>Cyanobacteriota</taxon>
        <taxon>Cyanophyceae</taxon>
        <taxon>Coleofasciculales</taxon>
        <taxon>Coleofasciculaceae</taxon>
        <taxon>Coleofasciculus</taxon>
    </lineage>
</organism>
<evidence type="ECO:0000256" key="1">
    <source>
        <dbReference type="SAM" id="MobiDB-lite"/>
    </source>
</evidence>
<feature type="region of interest" description="Disordered" evidence="1">
    <location>
        <begin position="1"/>
        <end position="27"/>
    </location>
</feature>
<name>B4VTX9_9CYAN</name>
<reference evidence="2 3" key="1">
    <citation type="submission" date="2008-07" db="EMBL/GenBank/DDBJ databases">
        <authorList>
            <person name="Tandeau de Marsac N."/>
            <person name="Ferriera S."/>
            <person name="Johnson J."/>
            <person name="Kravitz S."/>
            <person name="Beeson K."/>
            <person name="Sutton G."/>
            <person name="Rogers Y.-H."/>
            <person name="Friedman R."/>
            <person name="Frazier M."/>
            <person name="Venter J.C."/>
        </authorList>
    </citation>
    <scope>NUCLEOTIDE SEQUENCE [LARGE SCALE GENOMIC DNA]</scope>
    <source>
        <strain evidence="2 3">PCC 7420</strain>
    </source>
</reference>
<gene>
    <name evidence="2" type="ORF">MC7420_6191</name>
</gene>
<dbReference type="HOGENOM" id="CLU_2477974_0_0_3"/>
<dbReference type="AlphaFoldDB" id="B4VTX9"/>
<dbReference type="EMBL" id="DS989852">
    <property type="protein sequence ID" value="EDX74713.1"/>
    <property type="molecule type" value="Genomic_DNA"/>
</dbReference>
<accession>B4VTX9</accession>
<evidence type="ECO:0000313" key="3">
    <source>
        <dbReference type="Proteomes" id="UP000003835"/>
    </source>
</evidence>
<proteinExistence type="predicted"/>
<evidence type="ECO:0000313" key="2">
    <source>
        <dbReference type="EMBL" id="EDX74713.1"/>
    </source>
</evidence>